<sequence>MPNRVFVGVDIGLTYTGVSYSTLDQDAGPNPQAPATITQWPGLDGFSKKVPTRVCYRAGRYGIRSWGFECPSTFTEAQKQYCVYDCFKLWLEKSQLDIANERLSSQGEEEITLRDVEMWFEDFLVALYEHAKAHIFKALKLVDWDSCEVEFVFGIPVTWRGKDVVKTFRCLVESTGFGKSPNHNVEIDLDEAEAAAVYAAFDPKFNAKALVNENLPVELKSGSILLVCDAGDCATDISILEVSSDERSPSLSLIPKAVSSGKSIGSALIAQEFERLLEKRLQRIRDKHPDMFLPKSSARTILRTQFEKIKTGVGKEDFDSVFSLPKLALQCDHLPKDFNCAEVEVERGRLKINIKDHVLPLFNAQANHVVAFIDEQFKQLQKNMPDAKVLSDGFSHTSLYRETLGLPNTSK</sequence>
<dbReference type="InterPro" id="IPR043129">
    <property type="entry name" value="ATPase_NBD"/>
</dbReference>
<evidence type="ECO:0000313" key="1">
    <source>
        <dbReference type="EMBL" id="KAF2453818.1"/>
    </source>
</evidence>
<dbReference type="Proteomes" id="UP000799766">
    <property type="component" value="Unassembled WGS sequence"/>
</dbReference>
<accession>A0A6A6NQG9</accession>
<protein>
    <recommendedName>
        <fullName evidence="3">Hsp70 protein-domain-containing protein</fullName>
    </recommendedName>
</protein>
<dbReference type="PANTHER" id="PTHR42749:SF1">
    <property type="entry name" value="CELL SHAPE-DETERMINING PROTEIN MREB"/>
    <property type="match status" value="1"/>
</dbReference>
<organism evidence="1 2">
    <name type="scientific">Lineolata rhizophorae</name>
    <dbReference type="NCBI Taxonomy" id="578093"/>
    <lineage>
        <taxon>Eukaryota</taxon>
        <taxon>Fungi</taxon>
        <taxon>Dikarya</taxon>
        <taxon>Ascomycota</taxon>
        <taxon>Pezizomycotina</taxon>
        <taxon>Dothideomycetes</taxon>
        <taxon>Dothideomycetes incertae sedis</taxon>
        <taxon>Lineolatales</taxon>
        <taxon>Lineolataceae</taxon>
        <taxon>Lineolata</taxon>
    </lineage>
</organism>
<dbReference type="PANTHER" id="PTHR42749">
    <property type="entry name" value="CELL SHAPE-DETERMINING PROTEIN MREB"/>
    <property type="match status" value="1"/>
</dbReference>
<reference evidence="1" key="1">
    <citation type="journal article" date="2020" name="Stud. Mycol.">
        <title>101 Dothideomycetes genomes: a test case for predicting lifestyles and emergence of pathogens.</title>
        <authorList>
            <person name="Haridas S."/>
            <person name="Albert R."/>
            <person name="Binder M."/>
            <person name="Bloem J."/>
            <person name="Labutti K."/>
            <person name="Salamov A."/>
            <person name="Andreopoulos B."/>
            <person name="Baker S."/>
            <person name="Barry K."/>
            <person name="Bills G."/>
            <person name="Bluhm B."/>
            <person name="Cannon C."/>
            <person name="Castanera R."/>
            <person name="Culley D."/>
            <person name="Daum C."/>
            <person name="Ezra D."/>
            <person name="Gonzalez J."/>
            <person name="Henrissat B."/>
            <person name="Kuo A."/>
            <person name="Liang C."/>
            <person name="Lipzen A."/>
            <person name="Lutzoni F."/>
            <person name="Magnuson J."/>
            <person name="Mondo S."/>
            <person name="Nolan M."/>
            <person name="Ohm R."/>
            <person name="Pangilinan J."/>
            <person name="Park H.-J."/>
            <person name="Ramirez L."/>
            <person name="Alfaro M."/>
            <person name="Sun H."/>
            <person name="Tritt A."/>
            <person name="Yoshinaga Y."/>
            <person name="Zwiers L.-H."/>
            <person name="Turgeon B."/>
            <person name="Goodwin S."/>
            <person name="Spatafora J."/>
            <person name="Crous P."/>
            <person name="Grigoriev I."/>
        </authorList>
    </citation>
    <scope>NUCLEOTIDE SEQUENCE</scope>
    <source>
        <strain evidence="1">ATCC 16933</strain>
    </source>
</reference>
<dbReference type="CDD" id="cd10170">
    <property type="entry name" value="ASKHA_NBD_HSP70"/>
    <property type="match status" value="1"/>
</dbReference>
<name>A0A6A6NQG9_9PEZI</name>
<dbReference type="EMBL" id="MU001695">
    <property type="protein sequence ID" value="KAF2453818.1"/>
    <property type="molecule type" value="Genomic_DNA"/>
</dbReference>
<keyword evidence="2" id="KW-1185">Reference proteome</keyword>
<dbReference type="SUPFAM" id="SSF53067">
    <property type="entry name" value="Actin-like ATPase domain"/>
    <property type="match status" value="1"/>
</dbReference>
<dbReference type="Gene3D" id="3.30.420.40">
    <property type="match status" value="1"/>
</dbReference>
<gene>
    <name evidence="1" type="ORF">BDY21DRAFT_119885</name>
</gene>
<dbReference type="AlphaFoldDB" id="A0A6A6NQG9"/>
<dbReference type="OrthoDB" id="2394218at2759"/>
<proteinExistence type="predicted"/>
<evidence type="ECO:0000313" key="2">
    <source>
        <dbReference type="Proteomes" id="UP000799766"/>
    </source>
</evidence>
<evidence type="ECO:0008006" key="3">
    <source>
        <dbReference type="Google" id="ProtNLM"/>
    </source>
</evidence>